<proteinExistence type="predicted"/>
<keyword evidence="2" id="KW-1185">Reference proteome</keyword>
<reference evidence="1" key="1">
    <citation type="submission" date="2023-04" db="EMBL/GenBank/DDBJ databases">
        <title>Candida boidinii NBRC 1967.</title>
        <authorList>
            <person name="Ichikawa N."/>
            <person name="Sato H."/>
            <person name="Tonouchi N."/>
        </authorList>
    </citation>
    <scope>NUCLEOTIDE SEQUENCE</scope>
    <source>
        <strain evidence="1">NBRC 1967</strain>
    </source>
</reference>
<evidence type="ECO:0000313" key="2">
    <source>
        <dbReference type="Proteomes" id="UP001165101"/>
    </source>
</evidence>
<gene>
    <name evidence="1" type="ORF">Cboi01_000591200</name>
</gene>
<dbReference type="Proteomes" id="UP001165101">
    <property type="component" value="Unassembled WGS sequence"/>
</dbReference>
<name>A0ACB5U5B3_CANBO</name>
<accession>A0ACB5U5B3</accession>
<dbReference type="EMBL" id="BSXV01005063">
    <property type="protein sequence ID" value="GMF01682.1"/>
    <property type="molecule type" value="Genomic_DNA"/>
</dbReference>
<sequence length="311" mass="36088">MLLDDRVIIGEGFTAHETLRPLAYSIVADFIHVNSNLTSVQIWKSVTIYCKHLQDPTLDQTVHIMSAKLLLNLVERILKLDNKAESRQLFLILIDAFTKRFNLLNNRYDDVMLQHSEFLANKSEKSNIKKEWNDKYEKLIEPLKLNGTKKEEQGEKNSSAKIEEIKEDKMDTSDDIDDDDTVKDKESIEYYLNRFSIQRNLPITISQPSTQDQLQNTRYLFRTLMTFLKSVFYGIRNSNPDPPKDYNAQTWNEFARVLNGEELNILKDLFKECILGLRFFQSSKPSISNSALKQSFDITGPNLPNSYSIQC</sequence>
<protein>
    <submittedName>
        <fullName evidence="1">Unnamed protein product</fullName>
    </submittedName>
</protein>
<comment type="caution">
    <text evidence="1">The sequence shown here is derived from an EMBL/GenBank/DDBJ whole genome shotgun (WGS) entry which is preliminary data.</text>
</comment>
<evidence type="ECO:0000313" key="1">
    <source>
        <dbReference type="EMBL" id="GMF01682.1"/>
    </source>
</evidence>
<organism evidence="1 2">
    <name type="scientific">Candida boidinii</name>
    <name type="common">Yeast</name>
    <dbReference type="NCBI Taxonomy" id="5477"/>
    <lineage>
        <taxon>Eukaryota</taxon>
        <taxon>Fungi</taxon>
        <taxon>Dikarya</taxon>
        <taxon>Ascomycota</taxon>
        <taxon>Saccharomycotina</taxon>
        <taxon>Pichiomycetes</taxon>
        <taxon>Pichiales</taxon>
        <taxon>Pichiaceae</taxon>
        <taxon>Ogataea</taxon>
        <taxon>Ogataea/Candida clade</taxon>
    </lineage>
</organism>